<gene>
    <name evidence="3" type="ORF">KTT_58410</name>
</gene>
<dbReference type="OrthoDB" id="9790355at2"/>
<dbReference type="GO" id="GO:0016020">
    <property type="term" value="C:membrane"/>
    <property type="evidence" value="ECO:0007669"/>
    <property type="project" value="InterPro"/>
</dbReference>
<evidence type="ECO:0000313" key="3">
    <source>
        <dbReference type="EMBL" id="GCE15982.1"/>
    </source>
</evidence>
<dbReference type="InterPro" id="IPR038076">
    <property type="entry name" value="MgtE_N_sf"/>
</dbReference>
<keyword evidence="1" id="KW-0129">CBS domain</keyword>
<feature type="domain" description="CBS" evidence="2">
    <location>
        <begin position="363"/>
        <end position="421"/>
    </location>
</feature>
<proteinExistence type="predicted"/>
<organism evidence="3 4">
    <name type="scientific">Tengunoibacter tsumagoiensis</name>
    <dbReference type="NCBI Taxonomy" id="2014871"/>
    <lineage>
        <taxon>Bacteria</taxon>
        <taxon>Bacillati</taxon>
        <taxon>Chloroflexota</taxon>
        <taxon>Ktedonobacteria</taxon>
        <taxon>Ktedonobacterales</taxon>
        <taxon>Dictyobacteraceae</taxon>
        <taxon>Tengunoibacter</taxon>
    </lineage>
</organism>
<accession>A0A402A9Y9</accession>
<dbReference type="InterPro" id="IPR006668">
    <property type="entry name" value="Mg_transptr_MgtE_intracell_dom"/>
</dbReference>
<comment type="caution">
    <text evidence="3">The sequence shown here is derived from an EMBL/GenBank/DDBJ whole genome shotgun (WGS) entry which is preliminary data.</text>
</comment>
<dbReference type="AlphaFoldDB" id="A0A402A9Y9"/>
<dbReference type="InterPro" id="IPR006669">
    <property type="entry name" value="MgtE_transporter"/>
</dbReference>
<dbReference type="PANTHER" id="PTHR43773">
    <property type="entry name" value="MAGNESIUM TRANSPORTER MGTE"/>
    <property type="match status" value="1"/>
</dbReference>
<protein>
    <submittedName>
        <fullName evidence="3">Magnesium transporter</fullName>
    </submittedName>
</protein>
<dbReference type="SMART" id="SM00924">
    <property type="entry name" value="MgtE_N"/>
    <property type="match status" value="1"/>
</dbReference>
<dbReference type="PROSITE" id="PS51371">
    <property type="entry name" value="CBS"/>
    <property type="match status" value="1"/>
</dbReference>
<dbReference type="Pfam" id="PF03448">
    <property type="entry name" value="MgtE_N"/>
    <property type="match status" value="1"/>
</dbReference>
<sequence>MTLLMFSQLVGIPLLDARHEKVATLKDVIVSINPTVGKSEETYPALAGLIAHAAHRDFYIPAQQIAEFTERHLRLSSLSLNLEHFARRVDEILLGKDVLDKQLVDIEGRRVVRVNDLALGVVPGEKLVRLLAVDVSFRALSRRILPFGFLWNGAAPQRNEKLLDWADVQYFASNAPAVQLHVSHDRLEKLHPADLARLLDDLSYQQRDEIMQSLSNEAVADALESMTSDEAASILEEIAEERASDILEEMRPDVAADVVSDMEDEKAEALLSLMESEDSDELRELLAYQRNTAGGLMTNEFLFLSANLTVSAALQQIREQEEQPEFADYIYLHEPGSERLLGIVSLRELVFCPDRSTPIGMLMESDIVSVHPTTPERDAAALLTEYGLRALPVVEEDGTLVGIITFDDALDILLPDELRDRVAKIFTYRREGKRRRMLQGA</sequence>
<evidence type="ECO:0000259" key="2">
    <source>
        <dbReference type="PROSITE" id="PS51371"/>
    </source>
</evidence>
<dbReference type="PANTHER" id="PTHR43773:SF1">
    <property type="entry name" value="MAGNESIUM TRANSPORTER MGTE"/>
    <property type="match status" value="1"/>
</dbReference>
<reference evidence="4" key="1">
    <citation type="submission" date="2018-12" db="EMBL/GenBank/DDBJ databases">
        <title>Tengunoibacter tsumagoiensis gen. nov., sp. nov., Dictyobacter kobayashii sp. nov., D. alpinus sp. nov., and D. joshuensis sp. nov. and description of Dictyobacteraceae fam. nov. within the order Ktedonobacterales isolated from Tengu-no-mugimeshi.</title>
        <authorList>
            <person name="Wang C.M."/>
            <person name="Zheng Y."/>
            <person name="Sakai Y."/>
            <person name="Toyoda A."/>
            <person name="Minakuchi Y."/>
            <person name="Abe K."/>
            <person name="Yokota A."/>
            <person name="Yabe S."/>
        </authorList>
    </citation>
    <scope>NUCLEOTIDE SEQUENCE [LARGE SCALE GENOMIC DNA]</scope>
    <source>
        <strain evidence="4">Uno3</strain>
    </source>
</reference>
<dbReference type="GO" id="GO:0015095">
    <property type="term" value="F:magnesium ion transmembrane transporter activity"/>
    <property type="evidence" value="ECO:0007669"/>
    <property type="project" value="InterPro"/>
</dbReference>
<dbReference type="SMART" id="SM00116">
    <property type="entry name" value="CBS"/>
    <property type="match status" value="2"/>
</dbReference>
<keyword evidence="4" id="KW-1185">Reference proteome</keyword>
<dbReference type="Gene3D" id="3.10.580.10">
    <property type="entry name" value="CBS-domain"/>
    <property type="match status" value="1"/>
</dbReference>
<dbReference type="EMBL" id="BIFR01000002">
    <property type="protein sequence ID" value="GCE15982.1"/>
    <property type="molecule type" value="Genomic_DNA"/>
</dbReference>
<dbReference type="Proteomes" id="UP000287352">
    <property type="component" value="Unassembled WGS sequence"/>
</dbReference>
<evidence type="ECO:0000256" key="1">
    <source>
        <dbReference type="PROSITE-ProRule" id="PRU00703"/>
    </source>
</evidence>
<dbReference type="RefSeq" id="WP_126583375.1">
    <property type="nucleotide sequence ID" value="NZ_BIFR01000002.1"/>
</dbReference>
<dbReference type="SUPFAM" id="SSF158791">
    <property type="entry name" value="MgtE N-terminal domain-like"/>
    <property type="match status" value="1"/>
</dbReference>
<dbReference type="InterPro" id="IPR000644">
    <property type="entry name" value="CBS_dom"/>
</dbReference>
<dbReference type="CDD" id="cd04606">
    <property type="entry name" value="CBS_pair_Mg_transporter"/>
    <property type="match status" value="1"/>
</dbReference>
<name>A0A402A9Y9_9CHLR</name>
<dbReference type="InterPro" id="IPR046342">
    <property type="entry name" value="CBS_dom_sf"/>
</dbReference>
<dbReference type="Gene3D" id="1.25.60.10">
    <property type="entry name" value="MgtE N-terminal domain-like"/>
    <property type="match status" value="1"/>
</dbReference>
<evidence type="ECO:0000313" key="4">
    <source>
        <dbReference type="Proteomes" id="UP000287352"/>
    </source>
</evidence>
<dbReference type="Pfam" id="PF00571">
    <property type="entry name" value="CBS"/>
    <property type="match status" value="1"/>
</dbReference>
<dbReference type="SUPFAM" id="SSF54631">
    <property type="entry name" value="CBS-domain pair"/>
    <property type="match status" value="1"/>
</dbReference>